<dbReference type="EMBL" id="FOHB01000004">
    <property type="protein sequence ID" value="SES28602.1"/>
    <property type="molecule type" value="Genomic_DNA"/>
</dbReference>
<accession>A0A1H9W3V5</accession>
<dbReference type="SUPFAM" id="SSF53756">
    <property type="entry name" value="UDP-Glycosyltransferase/glycogen phosphorylase"/>
    <property type="match status" value="1"/>
</dbReference>
<dbReference type="GO" id="GO:0016020">
    <property type="term" value="C:membrane"/>
    <property type="evidence" value="ECO:0007669"/>
    <property type="project" value="InterPro"/>
</dbReference>
<dbReference type="PANTHER" id="PTHR43685">
    <property type="entry name" value="GLYCOSYLTRANSFERASE"/>
    <property type="match status" value="1"/>
</dbReference>
<dbReference type="SUPFAM" id="SSF53448">
    <property type="entry name" value="Nucleotide-diphospho-sugar transferases"/>
    <property type="match status" value="1"/>
</dbReference>
<dbReference type="PANTHER" id="PTHR43685:SF2">
    <property type="entry name" value="GLYCOSYLTRANSFERASE 2-LIKE DOMAIN-CONTAINING PROTEIN"/>
    <property type="match status" value="1"/>
</dbReference>
<dbReference type="Pfam" id="PF00535">
    <property type="entry name" value="Glycos_transf_2"/>
    <property type="match status" value="1"/>
</dbReference>
<dbReference type="Gene3D" id="3.40.50.12580">
    <property type="match status" value="1"/>
</dbReference>
<dbReference type="InterPro" id="IPR029044">
    <property type="entry name" value="Nucleotide-diphossugar_trans"/>
</dbReference>
<protein>
    <submittedName>
        <fullName evidence="2">CDP-glycerol glycerophosphotransferase, TagB/SpsB family</fullName>
    </submittedName>
</protein>
<dbReference type="OrthoDB" id="8549922at2"/>
<evidence type="ECO:0000259" key="1">
    <source>
        <dbReference type="Pfam" id="PF00535"/>
    </source>
</evidence>
<gene>
    <name evidence="2" type="ORF">SAMN05216199_2768</name>
</gene>
<dbReference type="Proteomes" id="UP000199019">
    <property type="component" value="Unassembled WGS sequence"/>
</dbReference>
<dbReference type="RefSeq" id="WP_091759029.1">
    <property type="nucleotide sequence ID" value="NZ_FOHB01000004.1"/>
</dbReference>
<proteinExistence type="predicted"/>
<dbReference type="Gene3D" id="3.90.550.10">
    <property type="entry name" value="Spore Coat Polysaccharide Biosynthesis Protein SpsA, Chain A"/>
    <property type="match status" value="1"/>
</dbReference>
<dbReference type="InterPro" id="IPR043148">
    <property type="entry name" value="TagF_C"/>
</dbReference>
<dbReference type="Pfam" id="PF04464">
    <property type="entry name" value="Glyphos_transf"/>
    <property type="match status" value="1"/>
</dbReference>
<dbReference type="GO" id="GO:0047355">
    <property type="term" value="F:CDP-glycerol glycerophosphotransferase activity"/>
    <property type="evidence" value="ECO:0007669"/>
    <property type="project" value="InterPro"/>
</dbReference>
<dbReference type="InterPro" id="IPR050834">
    <property type="entry name" value="Glycosyltransf_2"/>
</dbReference>
<dbReference type="InterPro" id="IPR007554">
    <property type="entry name" value="Glycerophosphate_synth"/>
</dbReference>
<reference evidence="3" key="1">
    <citation type="submission" date="2016-10" db="EMBL/GenBank/DDBJ databases">
        <authorList>
            <person name="Varghese N."/>
            <person name="Submissions S."/>
        </authorList>
    </citation>
    <scope>NUCLEOTIDE SEQUENCE [LARGE SCALE GENOMIC DNA]</scope>
    <source>
        <strain evidence="3">CGMCC 1.6963</strain>
    </source>
</reference>
<dbReference type="InterPro" id="IPR001173">
    <property type="entry name" value="Glyco_trans_2-like"/>
</dbReference>
<sequence>MSRAESQTVDHAQAYQLGVVIPTYGVERYVQDFLDSLTAQTLPLEKVQLVFVDDGSPDRSAELIQQWIDAVAPHAQLIRKENGGLASARNEGLRHITSTWVSFPDPDDMFHPSYFAEIASFLAANADQHVDLLSTRLLLLNDATGEVTDTHPLRRKFRRGTQIVDLSRHPEYIHLQSATAFYLTDRLNELGLRYDDDIKPNFEDAFLTTLYLASRARPRLGILTEAHYHYRRREDGSSLVQSSWHKPEKYVHLPEVGYLRLLETIHGQLGHVPVWAQNLVLYDLLFYFRQDERIHSATAWIGKPIADPFHHLVERIFQYIDTETIEGITLLPTSLQLRDALVLGYKKERQRPISLPLIRIDSGREIVQVRYFYGGDLPLEDFRVRGMAIEPVFAKIRDVTYLGRVLMRERIVWLPATGTIRIALDGRQVPLTLGAPQEPVFVMRPAVMWRRLTRYSGPAAVRGDKTPTRSGSVARQVARSAKRTAKQTIVGAQGRVEGVRAAFTDEGRTARRDKRLRERAKSRAVRARYGNAWTFIDRDNQAQDNAEHLYRHISRNHPEINSWFVLNRDSTDWDRLSAEGFRLVEHGSDEHVLLLLNTDHLLSSQVDHYIVKPLDPKRHGNKSWRFTFLQHGVTKDDLSRWVNRKPISLFITASTDEHESIVGDHTPYIFTGKEVVLTGFPRHDRLLELAQASKDRSLLLVMPTWRRTLLGDLVNSAGGNERQQVQGFWESEYADNWMSLLNSDRLKEIAAANGLEVVFMPHPNMQGYLDDSPLAEHITVCRYSDTDVQEVLARSALMVTDYSSLAFEMAYIERPVVYFQFDQAEFFAGGHAYRRGTWSYEEDGFGPVTVDTERALAAIEQAARLRAVPDEMYGPRMRDIFPHRDGQCSERVFQAVLDMDRPMPYRRAYLRRSHPELTPLGLDASNGAAVMNGSATVVVGTGNEVTTSS</sequence>
<organism evidence="2 3">
    <name type="scientific">Pedococcus cremeus</name>
    <dbReference type="NCBI Taxonomy" id="587636"/>
    <lineage>
        <taxon>Bacteria</taxon>
        <taxon>Bacillati</taxon>
        <taxon>Actinomycetota</taxon>
        <taxon>Actinomycetes</taxon>
        <taxon>Micrococcales</taxon>
        <taxon>Intrasporangiaceae</taxon>
        <taxon>Pedococcus</taxon>
    </lineage>
</organism>
<keyword evidence="3" id="KW-1185">Reference proteome</keyword>
<dbReference type="STRING" id="587636.SAMN05216199_2768"/>
<keyword evidence="2" id="KW-0808">Transferase</keyword>
<evidence type="ECO:0000313" key="3">
    <source>
        <dbReference type="Proteomes" id="UP000199019"/>
    </source>
</evidence>
<dbReference type="CDD" id="cd00761">
    <property type="entry name" value="Glyco_tranf_GTA_type"/>
    <property type="match status" value="1"/>
</dbReference>
<evidence type="ECO:0000313" key="2">
    <source>
        <dbReference type="EMBL" id="SES28602.1"/>
    </source>
</evidence>
<name>A0A1H9W3V5_9MICO</name>
<feature type="domain" description="Glycosyltransferase 2-like" evidence="1">
    <location>
        <begin position="19"/>
        <end position="127"/>
    </location>
</feature>
<dbReference type="AlphaFoldDB" id="A0A1H9W3V5"/>